<protein>
    <submittedName>
        <fullName evidence="1">Uncharacterized protein</fullName>
    </submittedName>
</protein>
<reference evidence="1" key="1">
    <citation type="submission" date="2019-10" db="EMBL/GenBank/DDBJ databases">
        <authorList>
            <consortium name="DOE Joint Genome Institute"/>
            <person name="Kuo A."/>
            <person name="Miyauchi S."/>
            <person name="Kiss E."/>
            <person name="Drula E."/>
            <person name="Kohler A."/>
            <person name="Sanchez-Garcia M."/>
            <person name="Andreopoulos B."/>
            <person name="Barry K.W."/>
            <person name="Bonito G."/>
            <person name="Buee M."/>
            <person name="Carver A."/>
            <person name="Chen C."/>
            <person name="Cichocki N."/>
            <person name="Clum A."/>
            <person name="Culley D."/>
            <person name="Crous P.W."/>
            <person name="Fauchery L."/>
            <person name="Girlanda M."/>
            <person name="Hayes R."/>
            <person name="Keri Z."/>
            <person name="Labutti K."/>
            <person name="Lipzen A."/>
            <person name="Lombard V."/>
            <person name="Magnuson J."/>
            <person name="Maillard F."/>
            <person name="Morin E."/>
            <person name="Murat C."/>
            <person name="Nolan M."/>
            <person name="Ohm R."/>
            <person name="Pangilinan J."/>
            <person name="Pereira M."/>
            <person name="Perotto S."/>
            <person name="Peter M."/>
            <person name="Riley R."/>
            <person name="Sitrit Y."/>
            <person name="Stielow B."/>
            <person name="Szollosi G."/>
            <person name="Zifcakova L."/>
            <person name="Stursova M."/>
            <person name="Spatafora J.W."/>
            <person name="Tedersoo L."/>
            <person name="Vaario L.-M."/>
            <person name="Yamada A."/>
            <person name="Yan M."/>
            <person name="Wang P."/>
            <person name="Xu J."/>
            <person name="Bruns T."/>
            <person name="Baldrian P."/>
            <person name="Vilgalys R."/>
            <person name="Henrissat B."/>
            <person name="Grigoriev I.V."/>
            <person name="Hibbett D."/>
            <person name="Nagy L.G."/>
            <person name="Martin F.M."/>
        </authorList>
    </citation>
    <scope>NUCLEOTIDE SEQUENCE</scope>
    <source>
        <strain evidence="1">P2</strain>
    </source>
</reference>
<keyword evidence="2" id="KW-1185">Reference proteome</keyword>
<reference evidence="1" key="2">
    <citation type="journal article" date="2020" name="Nat. Commun.">
        <title>Large-scale genome sequencing of mycorrhizal fungi provides insights into the early evolution of symbiotic traits.</title>
        <authorList>
            <person name="Miyauchi S."/>
            <person name="Kiss E."/>
            <person name="Kuo A."/>
            <person name="Drula E."/>
            <person name="Kohler A."/>
            <person name="Sanchez-Garcia M."/>
            <person name="Morin E."/>
            <person name="Andreopoulos B."/>
            <person name="Barry K.W."/>
            <person name="Bonito G."/>
            <person name="Buee M."/>
            <person name="Carver A."/>
            <person name="Chen C."/>
            <person name="Cichocki N."/>
            <person name="Clum A."/>
            <person name="Culley D."/>
            <person name="Crous P.W."/>
            <person name="Fauchery L."/>
            <person name="Girlanda M."/>
            <person name="Hayes R.D."/>
            <person name="Keri Z."/>
            <person name="LaButti K."/>
            <person name="Lipzen A."/>
            <person name="Lombard V."/>
            <person name="Magnuson J."/>
            <person name="Maillard F."/>
            <person name="Murat C."/>
            <person name="Nolan M."/>
            <person name="Ohm R.A."/>
            <person name="Pangilinan J."/>
            <person name="Pereira M.F."/>
            <person name="Perotto S."/>
            <person name="Peter M."/>
            <person name="Pfister S."/>
            <person name="Riley R."/>
            <person name="Sitrit Y."/>
            <person name="Stielow J.B."/>
            <person name="Szollosi G."/>
            <person name="Zifcakova L."/>
            <person name="Stursova M."/>
            <person name="Spatafora J.W."/>
            <person name="Tedersoo L."/>
            <person name="Vaario L.M."/>
            <person name="Yamada A."/>
            <person name="Yan M."/>
            <person name="Wang P."/>
            <person name="Xu J."/>
            <person name="Bruns T."/>
            <person name="Baldrian P."/>
            <person name="Vilgalys R."/>
            <person name="Dunand C."/>
            <person name="Henrissat B."/>
            <person name="Grigoriev I.V."/>
            <person name="Hibbett D."/>
            <person name="Nagy L.G."/>
            <person name="Martin F.M."/>
        </authorList>
    </citation>
    <scope>NUCLEOTIDE SEQUENCE</scope>
    <source>
        <strain evidence="1">P2</strain>
    </source>
</reference>
<comment type="caution">
    <text evidence="1">The sequence shown here is derived from an EMBL/GenBank/DDBJ whole genome shotgun (WGS) entry which is preliminary data.</text>
</comment>
<sequence length="165" mass="18829">MAEGNCQVPQEGRSWPIIHLPEPDAIFVRPEAEPLLECGDPFQIQYADIRWVAGNVNGVDVGFFVHWIVKQPVQRSFRIRASALAKALGCGSSWHWVKLRDPNRRTRTKGKCPTCEEQGDVEHILNKCKSKPREYDWSSIVTLRTTANSRNQRKNHNRGLMTPPT</sequence>
<name>A0ACB6Z4Z3_THEGA</name>
<evidence type="ECO:0000313" key="1">
    <source>
        <dbReference type="EMBL" id="KAF9644587.1"/>
    </source>
</evidence>
<dbReference type="EMBL" id="MU118129">
    <property type="protein sequence ID" value="KAF9644587.1"/>
    <property type="molecule type" value="Genomic_DNA"/>
</dbReference>
<accession>A0ACB6Z4Z3</accession>
<evidence type="ECO:0000313" key="2">
    <source>
        <dbReference type="Proteomes" id="UP000886501"/>
    </source>
</evidence>
<gene>
    <name evidence="1" type="ORF">BDM02DRAFT_894587</name>
</gene>
<organism evidence="1 2">
    <name type="scientific">Thelephora ganbajun</name>
    <name type="common">Ganba fungus</name>
    <dbReference type="NCBI Taxonomy" id="370292"/>
    <lineage>
        <taxon>Eukaryota</taxon>
        <taxon>Fungi</taxon>
        <taxon>Dikarya</taxon>
        <taxon>Basidiomycota</taxon>
        <taxon>Agaricomycotina</taxon>
        <taxon>Agaricomycetes</taxon>
        <taxon>Thelephorales</taxon>
        <taxon>Thelephoraceae</taxon>
        <taxon>Thelephora</taxon>
    </lineage>
</organism>
<proteinExistence type="predicted"/>
<dbReference type="Proteomes" id="UP000886501">
    <property type="component" value="Unassembled WGS sequence"/>
</dbReference>